<sequence>MKAIVTLLSMMLACGGSALAEEFPTRTVTLVVPAAPGGPSDALARTLAEKLKTTLGQSVVTENRGGANGTIGVNSVVRSKADGHTVLFSVDGPLTTIPALMPDTPYDASRDLMPVAIVGDGGDVVLAVPADSPAKTAQELAALLRQRPDKANYVSSGAGFPSHVVGELYKREAKASAQHVPMKGAGAAMVELLSGRYSFSFPPASLAILQQKAGKIRVLAVAGERRNTLFPDVPTLAEAGYPDIAAPGYWIATYVPAATPRATVERLAAAIRGVTHAPDFAPLLQAQGMVASDLSPEQIRARVQRESAYWRRTIEQLNIRME</sequence>
<name>A0A5M8ADF5_9BURK</name>
<dbReference type="PIRSF" id="PIRSF017082">
    <property type="entry name" value="YflP"/>
    <property type="match status" value="1"/>
</dbReference>
<dbReference type="PANTHER" id="PTHR42928">
    <property type="entry name" value="TRICARBOXYLATE-BINDING PROTEIN"/>
    <property type="match status" value="1"/>
</dbReference>
<dbReference type="Gene3D" id="3.40.190.10">
    <property type="entry name" value="Periplasmic binding protein-like II"/>
    <property type="match status" value="1"/>
</dbReference>
<protein>
    <submittedName>
        <fullName evidence="3">Tripartite tricarboxylate transporter substrate binding protein</fullName>
    </submittedName>
</protein>
<dbReference type="PANTHER" id="PTHR42928:SF5">
    <property type="entry name" value="BLR1237 PROTEIN"/>
    <property type="match status" value="1"/>
</dbReference>
<keyword evidence="4" id="KW-1185">Reference proteome</keyword>
<evidence type="ECO:0000313" key="3">
    <source>
        <dbReference type="EMBL" id="KAA6118974.1"/>
    </source>
</evidence>
<dbReference type="Gene3D" id="3.40.190.150">
    <property type="entry name" value="Bordetella uptake gene, domain 1"/>
    <property type="match status" value="1"/>
</dbReference>
<dbReference type="Pfam" id="PF03401">
    <property type="entry name" value="TctC"/>
    <property type="match status" value="1"/>
</dbReference>
<dbReference type="RefSeq" id="WP_150084215.1">
    <property type="nucleotide sequence ID" value="NZ_CP080293.1"/>
</dbReference>
<dbReference type="InterPro" id="IPR005064">
    <property type="entry name" value="BUG"/>
</dbReference>
<evidence type="ECO:0000256" key="2">
    <source>
        <dbReference type="SAM" id="SignalP"/>
    </source>
</evidence>
<comment type="caution">
    <text evidence="3">The sequence shown here is derived from an EMBL/GenBank/DDBJ whole genome shotgun (WGS) entry which is preliminary data.</text>
</comment>
<evidence type="ECO:0000313" key="4">
    <source>
        <dbReference type="Proteomes" id="UP000324324"/>
    </source>
</evidence>
<dbReference type="EMBL" id="VWRN01000053">
    <property type="protein sequence ID" value="KAA6118974.1"/>
    <property type="molecule type" value="Genomic_DNA"/>
</dbReference>
<dbReference type="CDD" id="cd07012">
    <property type="entry name" value="PBP2_Bug_TTT"/>
    <property type="match status" value="1"/>
</dbReference>
<comment type="similarity">
    <text evidence="1">Belongs to the UPF0065 (bug) family.</text>
</comment>
<dbReference type="SUPFAM" id="SSF53850">
    <property type="entry name" value="Periplasmic binding protein-like II"/>
    <property type="match status" value="1"/>
</dbReference>
<dbReference type="AlphaFoldDB" id="A0A5M8ADF5"/>
<accession>A0A5M8ADF5</accession>
<keyword evidence="2" id="KW-0732">Signal</keyword>
<feature type="signal peptide" evidence="2">
    <location>
        <begin position="1"/>
        <end position="20"/>
    </location>
</feature>
<dbReference type="Proteomes" id="UP000324324">
    <property type="component" value="Unassembled WGS sequence"/>
</dbReference>
<organism evidence="3 4">
    <name type="scientific">Cupriavidus cauae</name>
    <dbReference type="NCBI Taxonomy" id="2608999"/>
    <lineage>
        <taxon>Bacteria</taxon>
        <taxon>Pseudomonadati</taxon>
        <taxon>Pseudomonadota</taxon>
        <taxon>Betaproteobacteria</taxon>
        <taxon>Burkholderiales</taxon>
        <taxon>Burkholderiaceae</taxon>
        <taxon>Cupriavidus</taxon>
    </lineage>
</organism>
<reference evidence="3 4" key="1">
    <citation type="submission" date="2019-09" db="EMBL/GenBank/DDBJ databases">
        <title>Isolation of a novel species in the genus Cupriavidus from patients with sepsis using whole genome sequencing.</title>
        <authorList>
            <person name="Kweon O.J."/>
            <person name="Lee M.-K."/>
        </authorList>
    </citation>
    <scope>NUCLEOTIDE SEQUENCE [LARGE SCALE GENOMIC DNA]</scope>
    <source>
        <strain evidence="3 4">MKL-01</strain>
    </source>
</reference>
<dbReference type="InterPro" id="IPR042100">
    <property type="entry name" value="Bug_dom1"/>
</dbReference>
<gene>
    <name evidence="3" type="ORF">F1599_19920</name>
</gene>
<feature type="chain" id="PRO_5024441144" evidence="2">
    <location>
        <begin position="21"/>
        <end position="322"/>
    </location>
</feature>
<evidence type="ECO:0000256" key="1">
    <source>
        <dbReference type="ARBA" id="ARBA00006987"/>
    </source>
</evidence>
<proteinExistence type="inferred from homology"/>